<reference evidence="2" key="1">
    <citation type="journal article" date="2007" name="Nature">
        <title>The grapevine genome sequence suggests ancestral hexaploidization in major angiosperm phyla.</title>
        <authorList>
            <consortium name="The French-Italian Public Consortium for Grapevine Genome Characterization."/>
            <person name="Jaillon O."/>
            <person name="Aury J.-M."/>
            <person name="Noel B."/>
            <person name="Policriti A."/>
            <person name="Clepet C."/>
            <person name="Casagrande A."/>
            <person name="Choisne N."/>
            <person name="Aubourg S."/>
            <person name="Vitulo N."/>
            <person name="Jubin C."/>
            <person name="Vezzi A."/>
            <person name="Legeai F."/>
            <person name="Hugueney P."/>
            <person name="Dasilva C."/>
            <person name="Horner D."/>
            <person name="Mica E."/>
            <person name="Jublot D."/>
            <person name="Poulain J."/>
            <person name="Bruyere C."/>
            <person name="Billault A."/>
            <person name="Segurens B."/>
            <person name="Gouyvenoux M."/>
            <person name="Ugarte E."/>
            <person name="Cattonaro F."/>
            <person name="Anthouard V."/>
            <person name="Vico V."/>
            <person name="Del Fabbro C."/>
            <person name="Alaux M."/>
            <person name="Di Gaspero G."/>
            <person name="Dumas V."/>
            <person name="Felice N."/>
            <person name="Paillard S."/>
            <person name="Juman I."/>
            <person name="Moroldo M."/>
            <person name="Scalabrin S."/>
            <person name="Canaguier A."/>
            <person name="Le Clainche I."/>
            <person name="Malacrida G."/>
            <person name="Durand E."/>
            <person name="Pesole G."/>
            <person name="Laucou V."/>
            <person name="Chatelet P."/>
            <person name="Merdinoglu D."/>
            <person name="Delledonne M."/>
            <person name="Pezzotti M."/>
            <person name="Lecharny A."/>
            <person name="Scarpelli C."/>
            <person name="Artiguenave F."/>
            <person name="Pe M.E."/>
            <person name="Valle G."/>
            <person name="Morgante M."/>
            <person name="Caboche M."/>
            <person name="Adam-Blondon A.-F."/>
            <person name="Weissenbach J."/>
            <person name="Quetier F."/>
            <person name="Wincker P."/>
        </authorList>
    </citation>
    <scope>NUCLEOTIDE SEQUENCE [LARGE SCALE GENOMIC DNA]</scope>
    <source>
        <strain evidence="2">cv. Pinot noir / PN40024</strain>
    </source>
</reference>
<gene>
    <name evidence="1" type="ordered locus">VIT_04s0044g00240</name>
</gene>
<dbReference type="PaxDb" id="29760-VIT_04s0044g00240.t01"/>
<dbReference type="HOGENOM" id="CLU_2594692_0_0_1"/>
<keyword evidence="2" id="KW-1185">Reference proteome</keyword>
<organism evidence="1 2">
    <name type="scientific">Vitis vinifera</name>
    <name type="common">Grape</name>
    <dbReference type="NCBI Taxonomy" id="29760"/>
    <lineage>
        <taxon>Eukaryota</taxon>
        <taxon>Viridiplantae</taxon>
        <taxon>Streptophyta</taxon>
        <taxon>Embryophyta</taxon>
        <taxon>Tracheophyta</taxon>
        <taxon>Spermatophyta</taxon>
        <taxon>Magnoliopsida</taxon>
        <taxon>eudicotyledons</taxon>
        <taxon>Gunneridae</taxon>
        <taxon>Pentapetalae</taxon>
        <taxon>rosids</taxon>
        <taxon>Vitales</taxon>
        <taxon>Vitaceae</taxon>
        <taxon>Viteae</taxon>
        <taxon>Vitis</taxon>
    </lineage>
</organism>
<dbReference type="Proteomes" id="UP000009183">
    <property type="component" value="Chromosome 4"/>
</dbReference>
<accession>D7U456</accession>
<protein>
    <submittedName>
        <fullName evidence="1">Uncharacterized protein</fullName>
    </submittedName>
</protein>
<dbReference type="AlphaFoldDB" id="D7U456"/>
<proteinExistence type="predicted"/>
<evidence type="ECO:0000313" key="1">
    <source>
        <dbReference type="EMBL" id="CBI37632.3"/>
    </source>
</evidence>
<dbReference type="InParanoid" id="D7U456"/>
<sequence length="80" mass="9168">MREISFMFLLRRLADILSSLHNSAKYSSRDLLVPSQKYISVFSSAENCMDQLLPSKEAKILGFDGRRRRCFIRIGNGVGR</sequence>
<dbReference type="EMBL" id="FN596506">
    <property type="protein sequence ID" value="CBI37632.3"/>
    <property type="molecule type" value="Genomic_DNA"/>
</dbReference>
<evidence type="ECO:0000313" key="2">
    <source>
        <dbReference type="Proteomes" id="UP000009183"/>
    </source>
</evidence>
<name>D7U456_VITVI</name>